<feature type="region of interest" description="Disordered" evidence="2">
    <location>
        <begin position="143"/>
        <end position="171"/>
    </location>
</feature>
<organism evidence="3 4">
    <name type="scientific">Parasponia andersonii</name>
    <name type="common">Sponia andersonii</name>
    <dbReference type="NCBI Taxonomy" id="3476"/>
    <lineage>
        <taxon>Eukaryota</taxon>
        <taxon>Viridiplantae</taxon>
        <taxon>Streptophyta</taxon>
        <taxon>Embryophyta</taxon>
        <taxon>Tracheophyta</taxon>
        <taxon>Spermatophyta</taxon>
        <taxon>Magnoliopsida</taxon>
        <taxon>eudicotyledons</taxon>
        <taxon>Gunneridae</taxon>
        <taxon>Pentapetalae</taxon>
        <taxon>rosids</taxon>
        <taxon>fabids</taxon>
        <taxon>Rosales</taxon>
        <taxon>Cannabaceae</taxon>
        <taxon>Parasponia</taxon>
    </lineage>
</organism>
<dbReference type="Proteomes" id="UP000237105">
    <property type="component" value="Unassembled WGS sequence"/>
</dbReference>
<keyword evidence="1" id="KW-0175">Coiled coil</keyword>
<sequence>MYQARLVEGMGLKTGGSGIGIRMPWTVSAMLTLKRATPTCGVTLFLTLVQLQPRTLAGYVAGNSQLAYERLKKIEDLESKDRIIDQLKDQLVDHNVELREGMRRAVQDEFLASFKESPDYRAVYVLERKRYPEFDFSATDIIQEDQDQAPTPPTTLVVLPSSSSALYEEED</sequence>
<evidence type="ECO:0000256" key="1">
    <source>
        <dbReference type="SAM" id="Coils"/>
    </source>
</evidence>
<gene>
    <name evidence="3" type="ORF">PanWU01x14_298280</name>
</gene>
<dbReference type="EMBL" id="JXTB01000441">
    <property type="protein sequence ID" value="PON40341.1"/>
    <property type="molecule type" value="Genomic_DNA"/>
</dbReference>
<comment type="caution">
    <text evidence="3">The sequence shown here is derived from an EMBL/GenBank/DDBJ whole genome shotgun (WGS) entry which is preliminary data.</text>
</comment>
<accession>A0A2P5AV40</accession>
<feature type="coiled-coil region" evidence="1">
    <location>
        <begin position="77"/>
        <end position="104"/>
    </location>
</feature>
<evidence type="ECO:0000256" key="2">
    <source>
        <dbReference type="SAM" id="MobiDB-lite"/>
    </source>
</evidence>
<feature type="compositionally biased region" description="Low complexity" evidence="2">
    <location>
        <begin position="154"/>
        <end position="171"/>
    </location>
</feature>
<protein>
    <submittedName>
        <fullName evidence="3">Uncharacterized protein</fullName>
    </submittedName>
</protein>
<keyword evidence="4" id="KW-1185">Reference proteome</keyword>
<proteinExistence type="predicted"/>
<evidence type="ECO:0000313" key="4">
    <source>
        <dbReference type="Proteomes" id="UP000237105"/>
    </source>
</evidence>
<reference evidence="4" key="1">
    <citation type="submission" date="2016-06" db="EMBL/GenBank/DDBJ databases">
        <title>Parallel loss of symbiosis genes in relatives of nitrogen-fixing non-legume Parasponia.</title>
        <authorList>
            <person name="Van Velzen R."/>
            <person name="Holmer R."/>
            <person name="Bu F."/>
            <person name="Rutten L."/>
            <person name="Van Zeijl A."/>
            <person name="Liu W."/>
            <person name="Santuari L."/>
            <person name="Cao Q."/>
            <person name="Sharma T."/>
            <person name="Shen D."/>
            <person name="Roswanjaya Y."/>
            <person name="Wardhani T."/>
            <person name="Kalhor M.S."/>
            <person name="Jansen J."/>
            <person name="Van den Hoogen J."/>
            <person name="Gungor B."/>
            <person name="Hartog M."/>
            <person name="Hontelez J."/>
            <person name="Verver J."/>
            <person name="Yang W.-C."/>
            <person name="Schijlen E."/>
            <person name="Repin R."/>
            <person name="Schilthuizen M."/>
            <person name="Schranz E."/>
            <person name="Heidstra R."/>
            <person name="Miyata K."/>
            <person name="Fedorova E."/>
            <person name="Kohlen W."/>
            <person name="Bisseling T."/>
            <person name="Smit S."/>
            <person name="Geurts R."/>
        </authorList>
    </citation>
    <scope>NUCLEOTIDE SEQUENCE [LARGE SCALE GENOMIC DNA]</scope>
    <source>
        <strain evidence="4">cv. WU1-14</strain>
    </source>
</reference>
<name>A0A2P5AV40_PARAD</name>
<evidence type="ECO:0000313" key="3">
    <source>
        <dbReference type="EMBL" id="PON40341.1"/>
    </source>
</evidence>
<dbReference type="AlphaFoldDB" id="A0A2P5AV40"/>